<keyword evidence="2" id="KW-1185">Reference proteome</keyword>
<organism evidence="1 2">
    <name type="scientific">Marivita geojedonensis</name>
    <dbReference type="NCBI Taxonomy" id="1123756"/>
    <lineage>
        <taxon>Bacteria</taxon>
        <taxon>Pseudomonadati</taxon>
        <taxon>Pseudomonadota</taxon>
        <taxon>Alphaproteobacteria</taxon>
        <taxon>Rhodobacterales</taxon>
        <taxon>Roseobacteraceae</taxon>
        <taxon>Marivita</taxon>
    </lineage>
</organism>
<reference evidence="1 2" key="1">
    <citation type="submission" date="2014-03" db="EMBL/GenBank/DDBJ databases">
        <title>The draft genome sequence of Marivita geojedonensis KCTC 23882.</title>
        <authorList>
            <person name="Lai Q."/>
            <person name="Shao Z."/>
        </authorList>
    </citation>
    <scope>NUCLEOTIDE SEQUENCE [LARGE SCALE GENOMIC DNA]</scope>
    <source>
        <strain evidence="1 2">DPG-138</strain>
    </source>
</reference>
<accession>A0A1X4NLQ4</accession>
<dbReference type="AlphaFoldDB" id="A0A1X4NLQ4"/>
<dbReference type="STRING" id="1123756.MGEO_08775"/>
<comment type="caution">
    <text evidence="1">The sequence shown here is derived from an EMBL/GenBank/DDBJ whole genome shotgun (WGS) entry which is preliminary data.</text>
</comment>
<dbReference type="Proteomes" id="UP000193926">
    <property type="component" value="Unassembled WGS sequence"/>
</dbReference>
<proteinExistence type="predicted"/>
<gene>
    <name evidence="1" type="ORF">MGEO_08775</name>
</gene>
<evidence type="ECO:0000313" key="2">
    <source>
        <dbReference type="Proteomes" id="UP000193926"/>
    </source>
</evidence>
<protein>
    <submittedName>
        <fullName evidence="1">Uncharacterized protein</fullName>
    </submittedName>
</protein>
<name>A0A1X4NLQ4_9RHOB</name>
<evidence type="ECO:0000313" key="1">
    <source>
        <dbReference type="EMBL" id="OSQ51162.1"/>
    </source>
</evidence>
<sequence>MRVSGQTEAHTDEGIMAYFDTRKTTGTTIGSIFDQLVKFIMARISSTPKRPGKSPHDIVAAQHRAEAHRRAVDRLMR</sequence>
<dbReference type="EMBL" id="JFKC01000006">
    <property type="protein sequence ID" value="OSQ51162.1"/>
    <property type="molecule type" value="Genomic_DNA"/>
</dbReference>